<name>A0AB39C4N7_9VIRU</name>
<accession>A0AB39C4N7</accession>
<organism evidence="2">
    <name type="scientific">Salmonella phage vB_SE130_2P</name>
    <dbReference type="NCBI Taxonomy" id="3236707"/>
    <lineage>
        <taxon>Viruses</taxon>
    </lineage>
</organism>
<evidence type="ECO:0000259" key="1">
    <source>
        <dbReference type="Pfam" id="PF09251"/>
    </source>
</evidence>
<dbReference type="InterPro" id="IPR012332">
    <property type="entry name" value="Autotransporter_pectin_lyase_C"/>
</dbReference>
<dbReference type="InterPro" id="IPR015331">
    <property type="entry name" value="P22_tailspike_C"/>
</dbReference>
<protein>
    <submittedName>
        <fullName evidence="2">Tailspike</fullName>
    </submittedName>
</protein>
<dbReference type="InterPro" id="IPR011050">
    <property type="entry name" value="Pectin_lyase_fold/virulence"/>
</dbReference>
<dbReference type="SUPFAM" id="SSF51126">
    <property type="entry name" value="Pectin lyase-like"/>
    <property type="match status" value="1"/>
</dbReference>
<dbReference type="Gene3D" id="2.160.20.20">
    <property type="match status" value="1"/>
</dbReference>
<dbReference type="Pfam" id="PF09251">
    <property type="entry name" value="PhageP22-tail"/>
    <property type="match status" value="1"/>
</dbReference>
<reference evidence="2" key="1">
    <citation type="submission" date="2024-06" db="EMBL/GenBank/DDBJ databases">
        <authorList>
            <person name="Mutai I.J."/>
            <person name="Gurusinghe A."/>
            <person name="Wang B."/>
            <person name="Clark M."/>
            <person name="Bhandare S.G."/>
        </authorList>
    </citation>
    <scope>NUCLEOTIDE SEQUENCE</scope>
</reference>
<evidence type="ECO:0000313" key="2">
    <source>
        <dbReference type="EMBL" id="XDJ01400.1"/>
    </source>
</evidence>
<dbReference type="EMBL" id="PP935706">
    <property type="protein sequence ID" value="XDJ01400.1"/>
    <property type="molecule type" value="Genomic_DNA"/>
</dbReference>
<sequence>MVDADNPSGGTHGVITFENLSGDWGKGHYVIGGRTSYGSVNSAQFSPTMAVSRAMAGSSGLPRIVRGKVVLRRGKVR</sequence>
<feature type="domain" description="P22 tailspike C-terminal" evidence="1">
    <location>
        <begin position="1"/>
        <end position="46"/>
    </location>
</feature>
<proteinExistence type="predicted"/>